<dbReference type="Pfam" id="PF15609">
    <property type="entry name" value="PRTase_2"/>
    <property type="match status" value="1"/>
</dbReference>
<evidence type="ECO:0008006" key="7">
    <source>
        <dbReference type="Google" id="ProtNLM"/>
    </source>
</evidence>
<evidence type="ECO:0000259" key="3">
    <source>
        <dbReference type="Pfam" id="PF15608"/>
    </source>
</evidence>
<dbReference type="InterPro" id="IPR000836">
    <property type="entry name" value="PRTase_dom"/>
</dbReference>
<reference evidence="5 6" key="1">
    <citation type="submission" date="2015-01" db="EMBL/GenBank/DDBJ databases">
        <title>Paenibacillus swuensis/DY6/whole genome sequencing.</title>
        <authorList>
            <person name="Kim M.K."/>
            <person name="Srinivasan S."/>
            <person name="Lee J.-J."/>
        </authorList>
    </citation>
    <scope>NUCLEOTIDE SEQUENCE [LARGE SCALE GENOMIC DNA]</scope>
    <source>
        <strain evidence="5 6">DY6</strain>
    </source>
</reference>
<evidence type="ECO:0000259" key="4">
    <source>
        <dbReference type="Pfam" id="PF15609"/>
    </source>
</evidence>
<dbReference type="PATRIC" id="fig|1178515.4.peg.2439"/>
<evidence type="ECO:0000259" key="2">
    <source>
        <dbReference type="Pfam" id="PF12500"/>
    </source>
</evidence>
<dbReference type="STRING" id="1178515.SY83_12215"/>
<evidence type="ECO:0000259" key="1">
    <source>
        <dbReference type="Pfam" id="PF11202"/>
    </source>
</evidence>
<dbReference type="InterPro" id="IPR022537">
    <property type="entry name" value="TRSP_dom"/>
</dbReference>
<name>A0A172TJ40_9BACL</name>
<dbReference type="CDD" id="cd06223">
    <property type="entry name" value="PRTases_typeI"/>
    <property type="match status" value="1"/>
</dbReference>
<dbReference type="InterPro" id="IPR011215">
    <property type="entry name" value="StiP_N"/>
</dbReference>
<dbReference type="EMBL" id="CP011388">
    <property type="protein sequence ID" value="ANE46914.1"/>
    <property type="molecule type" value="Genomic_DNA"/>
</dbReference>
<evidence type="ECO:0000313" key="6">
    <source>
        <dbReference type="Proteomes" id="UP000076927"/>
    </source>
</evidence>
<dbReference type="Gene3D" id="3.40.50.2020">
    <property type="match status" value="1"/>
</dbReference>
<dbReference type="InterPro" id="IPR028157">
    <property type="entry name" value="PELOTA_dom"/>
</dbReference>
<dbReference type="Pfam" id="PF11202">
    <property type="entry name" value="StiP"/>
    <property type="match status" value="1"/>
</dbReference>
<keyword evidence="6" id="KW-1185">Reference proteome</keyword>
<dbReference type="InterPro" id="IPR029057">
    <property type="entry name" value="PRTase-like"/>
</dbReference>
<organism evidence="5 6">
    <name type="scientific">Paenibacillus swuensis</name>
    <dbReference type="NCBI Taxonomy" id="1178515"/>
    <lineage>
        <taxon>Bacteria</taxon>
        <taxon>Bacillati</taxon>
        <taxon>Bacillota</taxon>
        <taxon>Bacilli</taxon>
        <taxon>Bacillales</taxon>
        <taxon>Paenibacillaceae</taxon>
        <taxon>Paenibacillus</taxon>
    </lineage>
</organism>
<dbReference type="Proteomes" id="UP000076927">
    <property type="component" value="Chromosome"/>
</dbReference>
<sequence length="841" mass="93551">MKTRTLPACSPKSSNLRSYSIIGDLEVTIEVTGNPYGLPLDVMFNMAARMNKKRGFLFVSKVLGKHIPVPPQVSLLSGAALGLLLQQALNRPIPFPVETLTNAFGDAEASRFLYDEVKKQRMSMDEPTLFIGFAETATALAHSMFDVFSDQAVFLHTTREDIVSETSCINFEEEHSHATAHRCYASDPSLFHRAQRIVLVDDEMTTGRTTLNIISDIHRKYGRKDYMVASLLDWRSDEDMAKFGAMETELGIRIQCLSLLSGRIRVEGSPIEETPQPGGTINPGDVTAPVEPEIHEMNLASFAVQPCAEGAFPYLKHTGRFGMTSEDSLKLQEEVRQAASALRSLRKGSRLLCMGTGEFMYIPMRIAAELGGEVWYQSTTRSPIHPYAADHYAVQSAYAYPSPEHDGVMNYMYNIEAGQYDELMLFMEREMSAESMAGLRRVLASLGISRIYIINCGVKRLAAPEPIGSYPSDDVTFLLKDLSSIDLERPTENRERAIQAGVHYSEMLPMEFQPTAEYLRIFHETLHASGMKVAKDAGTVAELIAARRGEKIVLVSLARAGTPIGVLIKRYLKQTYGWDIPHYSISILRGKGMDENALLYIHQNHPGAQVQFVDGWTGKGAITRELKNACERMNLRYGVELSPDLAVLADPGHCSATFGTREDYLIPSACLNSTVSGLVSRTVLRDDLIGPSDFHGAKYYKEWQDHDVSNLFVDTIAGHFLGVTEAAKAEAEKRLKAEAAMPWNEMVDGDSAVTWQGMEDIIRIQQQYVMDNINRIKPGVGETTRVLLRRVPWKILVDRLDNPELKSILQLAKERHVPVEVYPEMTYACCGLIQGMGGGAE</sequence>
<protein>
    <recommendedName>
        <fullName evidence="7">PELOTA RNA-binding domain-containing protein</fullName>
    </recommendedName>
</protein>
<accession>A0A172TJ40</accession>
<dbReference type="AlphaFoldDB" id="A0A172TJ40"/>
<evidence type="ECO:0000313" key="5">
    <source>
        <dbReference type="EMBL" id="ANE46914.1"/>
    </source>
</evidence>
<feature type="domain" description="TRSP" evidence="2">
    <location>
        <begin position="318"/>
        <end position="441"/>
    </location>
</feature>
<dbReference type="OrthoDB" id="1663315at2"/>
<gene>
    <name evidence="5" type="ORF">SY83_12215</name>
</gene>
<feature type="domain" description="PELOTA RNA-binding" evidence="3">
    <location>
        <begin position="755"/>
        <end position="834"/>
    </location>
</feature>
<dbReference type="KEGG" id="pswu:SY83_12215"/>
<dbReference type="Pfam" id="PF12500">
    <property type="entry name" value="TRSP"/>
    <property type="match status" value="1"/>
</dbReference>
<dbReference type="Pfam" id="PF15608">
    <property type="entry name" value="PELOTA_1"/>
    <property type="match status" value="1"/>
</dbReference>
<dbReference type="InterPro" id="IPR041688">
    <property type="entry name" value="PRTase_2"/>
</dbReference>
<dbReference type="SUPFAM" id="SSF53271">
    <property type="entry name" value="PRTase-like"/>
    <property type="match status" value="1"/>
</dbReference>
<feature type="domain" description="Orotate phosphoribosyltransferase-like" evidence="4">
    <location>
        <begin position="43"/>
        <end position="262"/>
    </location>
</feature>
<proteinExistence type="predicted"/>
<feature type="domain" description="Cysteine protease StiP N-terminal" evidence="1">
    <location>
        <begin position="468"/>
        <end position="716"/>
    </location>
</feature>